<dbReference type="Proteomes" id="UP000003676">
    <property type="component" value="Unassembled WGS sequence"/>
</dbReference>
<dbReference type="AlphaFoldDB" id="B6WQZ4"/>
<gene>
    <name evidence="1" type="ORF">DESPIG_00475</name>
</gene>
<dbReference type="HOGENOM" id="CLU_3024756_0_0_7"/>
<reference evidence="1 2" key="1">
    <citation type="submission" date="2008-10" db="EMBL/GenBank/DDBJ databases">
        <title>Draft genome sequence of Desulvovibrio piger (ATCC 29098).</title>
        <authorList>
            <person name="Sudarsanam P."/>
            <person name="Ley R."/>
            <person name="Guruge J."/>
            <person name="Turnbaugh P.J."/>
            <person name="Mahowald M."/>
            <person name="Liep D."/>
            <person name="Gordon J."/>
        </authorList>
    </citation>
    <scope>NUCLEOTIDE SEQUENCE [LARGE SCALE GENOMIC DNA]</scope>
    <source>
        <strain evidence="1 2">ATCC 29098</strain>
    </source>
</reference>
<reference evidence="1 2" key="2">
    <citation type="submission" date="2008-10" db="EMBL/GenBank/DDBJ databases">
        <authorList>
            <person name="Fulton L."/>
            <person name="Clifton S."/>
            <person name="Fulton B."/>
            <person name="Xu J."/>
            <person name="Minx P."/>
            <person name="Pepin K.H."/>
            <person name="Johnson M."/>
            <person name="Bhonagiri V."/>
            <person name="Nash W.E."/>
            <person name="Mardis E.R."/>
            <person name="Wilson R.K."/>
        </authorList>
    </citation>
    <scope>NUCLEOTIDE SEQUENCE [LARGE SCALE GENOMIC DNA]</scope>
    <source>
        <strain evidence="1 2">ATCC 29098</strain>
    </source>
</reference>
<comment type="caution">
    <text evidence="1">The sequence shown here is derived from an EMBL/GenBank/DDBJ whole genome shotgun (WGS) entry which is preliminary data.</text>
</comment>
<proteinExistence type="predicted"/>
<name>B6WQZ4_9BACT</name>
<protein>
    <submittedName>
        <fullName evidence="1">Uncharacterized protein</fullName>
    </submittedName>
</protein>
<evidence type="ECO:0000313" key="1">
    <source>
        <dbReference type="EMBL" id="EEB34602.1"/>
    </source>
</evidence>
<sequence>MAAAFIVSPEQTMRYRKGIASFHKKCKEKPYKIRWLDTPSQDARFCNDFRENVTL</sequence>
<accession>B6WQZ4</accession>
<organism evidence="1 2">
    <name type="scientific">Desulfovibrio piger ATCC 29098</name>
    <dbReference type="NCBI Taxonomy" id="411464"/>
    <lineage>
        <taxon>Bacteria</taxon>
        <taxon>Pseudomonadati</taxon>
        <taxon>Thermodesulfobacteriota</taxon>
        <taxon>Desulfovibrionia</taxon>
        <taxon>Desulfovibrionales</taxon>
        <taxon>Desulfovibrionaceae</taxon>
        <taxon>Desulfovibrio</taxon>
    </lineage>
</organism>
<dbReference type="EMBL" id="ABXU01000021">
    <property type="protein sequence ID" value="EEB34602.1"/>
    <property type="molecule type" value="Genomic_DNA"/>
</dbReference>
<evidence type="ECO:0000313" key="2">
    <source>
        <dbReference type="Proteomes" id="UP000003676"/>
    </source>
</evidence>